<organism evidence="13 14">
    <name type="scientific">Branchiostoma belcheri</name>
    <name type="common">Amphioxus</name>
    <dbReference type="NCBI Taxonomy" id="7741"/>
    <lineage>
        <taxon>Eukaryota</taxon>
        <taxon>Metazoa</taxon>
        <taxon>Chordata</taxon>
        <taxon>Cephalochordata</taxon>
        <taxon>Leptocardii</taxon>
        <taxon>Amphioxiformes</taxon>
        <taxon>Branchiostomatidae</taxon>
        <taxon>Branchiostoma</taxon>
    </lineage>
</organism>
<evidence type="ECO:0000313" key="13">
    <source>
        <dbReference type="Proteomes" id="UP000515135"/>
    </source>
</evidence>
<sequence length="896" mass="101160">MRLSKMALRTKSIQNIFLVLTLVTGSYLCGLMSALLSSYLCGLMSALHLSREIDTAPKAWWEEPVPRVHLEKKREAVPGPVSDTSHGDQRDSRHDAPAVPPQAPVVEPPGKNSPPVDEEKAEDEKSGEDEKPVEDEKSGEDEKPVEDEKSGEDEKQADRNEDAEAKDINEILQHAPPVKKQKKFGEKNTDLRNLDFNEEYRAKYFKSAKKIRTVMNRILHVTQDVVFFSGFDDDVDNCFMDGQFKQGCHSTSPVKHYASCAVVGGSGILTGSKCGPEIDAHDFVIRFNLPHIWSYKEDVGIKVNMTVLDNFALRTVDEKMVLEPDVLTEHFLQFNNSLLFYSKTIYEPKKGKHGLGSYESMHRPHPDPTMNLMNHRGHMKNVFLVLIVVTASYLSGLMSAAFSREVTTMHVATFKGKVSVPQSAPRSLAGRSETPRDQVPKDGGRLLHTGEEDMTENSSEEFDTDNEIDTDNKIDTDNELDTDKEVDTDKELDTDESEESLEPKVAIFDHREQHETKQNDLEEDAKSSSSETSNTLQDSVEEKPNGNKAKTKEDSENDLENEDKTKITDVSGQSDSSESVQNHSNEKEKKKKKESKEKTYGFSTWKMKKLTDATKIKKKIAETFNVSQDIVFFADYDKHISRCYDNGTFQEGCKGKTPIRRYSTCAAVGGSGILIGSNCGAEIDAHDFVIRYNMPPLEKYEADVGVKANLSAMDNYALRFINHSLVVNPEYITSRYTTYNNSIFFYPKTLYEPKKGKYGLGSYARLKMFRKNIRSHRANITVAYSLRNFKNISGEFMKRIIPDFDSPTVGLMTYLLALTFCDRLNLYGFYPFMTDPQGKPIHFHYHMDQQPDKFSEGQSPHAFVNEYNFMSLLHKRGVVRATVGKCQARSPGGATE</sequence>
<feature type="compositionally biased region" description="Basic and acidic residues" evidence="11">
    <location>
        <begin position="584"/>
        <end position="595"/>
    </location>
</feature>
<evidence type="ECO:0000256" key="11">
    <source>
        <dbReference type="SAM" id="MobiDB-lite"/>
    </source>
</evidence>
<feature type="compositionally biased region" description="Basic and acidic residues" evidence="11">
    <location>
        <begin position="85"/>
        <end position="96"/>
    </location>
</feature>
<feature type="compositionally biased region" description="Acidic residues" evidence="11">
    <location>
        <begin position="452"/>
        <end position="469"/>
    </location>
</feature>
<keyword evidence="6" id="KW-0735">Signal-anchor</keyword>
<evidence type="ECO:0000256" key="10">
    <source>
        <dbReference type="ARBA" id="ARBA00023180"/>
    </source>
</evidence>
<keyword evidence="5 12" id="KW-0812">Transmembrane</keyword>
<evidence type="ECO:0000256" key="6">
    <source>
        <dbReference type="ARBA" id="ARBA00022968"/>
    </source>
</evidence>
<feature type="compositionally biased region" description="Basic and acidic residues" evidence="11">
    <location>
        <begin position="433"/>
        <end position="451"/>
    </location>
</feature>
<feature type="compositionally biased region" description="Basic and acidic residues" evidence="11">
    <location>
        <begin position="470"/>
        <end position="491"/>
    </location>
</feature>
<evidence type="ECO:0000256" key="9">
    <source>
        <dbReference type="ARBA" id="ARBA00023136"/>
    </source>
</evidence>
<dbReference type="GO" id="GO:0009311">
    <property type="term" value="P:oligosaccharide metabolic process"/>
    <property type="evidence" value="ECO:0007669"/>
    <property type="project" value="TreeGrafter"/>
</dbReference>
<dbReference type="InterPro" id="IPR038578">
    <property type="entry name" value="GT29-like_sf"/>
</dbReference>
<evidence type="ECO:0000256" key="7">
    <source>
        <dbReference type="ARBA" id="ARBA00022989"/>
    </source>
</evidence>
<accession>A0A6P4YCR8</accession>
<dbReference type="GO" id="GO:0006491">
    <property type="term" value="P:N-glycan processing"/>
    <property type="evidence" value="ECO:0007669"/>
    <property type="project" value="TreeGrafter"/>
</dbReference>
<name>A0A6P4YCR8_BRABE</name>
<dbReference type="Gene3D" id="3.90.1480.20">
    <property type="entry name" value="Glycosyl transferase family 29"/>
    <property type="match status" value="2"/>
</dbReference>
<dbReference type="CDD" id="cd23963">
    <property type="entry name" value="GT29_ST8SIA"/>
    <property type="match status" value="1"/>
</dbReference>
<evidence type="ECO:0000256" key="4">
    <source>
        <dbReference type="ARBA" id="ARBA00022679"/>
    </source>
</evidence>
<keyword evidence="10" id="KW-0325">Glycoprotein</keyword>
<keyword evidence="4" id="KW-0808">Transferase</keyword>
<dbReference type="InterPro" id="IPR001675">
    <property type="entry name" value="Glyco_trans_29"/>
</dbReference>
<dbReference type="RefSeq" id="XP_019622218.1">
    <property type="nucleotide sequence ID" value="XM_019766659.1"/>
</dbReference>
<evidence type="ECO:0000256" key="5">
    <source>
        <dbReference type="ARBA" id="ARBA00022692"/>
    </source>
</evidence>
<reference evidence="14" key="1">
    <citation type="submission" date="2025-08" db="UniProtKB">
        <authorList>
            <consortium name="RefSeq"/>
        </authorList>
    </citation>
    <scope>IDENTIFICATION</scope>
    <source>
        <tissue evidence="14">Gonad</tissue>
    </source>
</reference>
<protein>
    <submittedName>
        <fullName evidence="14">Uncharacterized protein LOC109468408</fullName>
    </submittedName>
</protein>
<keyword evidence="9 12" id="KW-0472">Membrane</keyword>
<feature type="compositionally biased region" description="Basic and acidic residues" evidence="11">
    <location>
        <begin position="540"/>
        <end position="554"/>
    </location>
</feature>
<dbReference type="OrthoDB" id="10047872at2759"/>
<evidence type="ECO:0000256" key="8">
    <source>
        <dbReference type="ARBA" id="ARBA00023034"/>
    </source>
</evidence>
<keyword evidence="7 12" id="KW-1133">Transmembrane helix</keyword>
<evidence type="ECO:0000256" key="2">
    <source>
        <dbReference type="ARBA" id="ARBA00006003"/>
    </source>
</evidence>
<feature type="compositionally biased region" description="Basic and acidic residues" evidence="11">
    <location>
        <begin position="507"/>
        <end position="526"/>
    </location>
</feature>
<dbReference type="GO" id="GO:0000139">
    <property type="term" value="C:Golgi membrane"/>
    <property type="evidence" value="ECO:0007669"/>
    <property type="project" value="UniProtKB-SubCell"/>
</dbReference>
<feature type="compositionally biased region" description="Polar residues" evidence="11">
    <location>
        <begin position="527"/>
        <end position="538"/>
    </location>
</feature>
<feature type="region of interest" description="Disordered" evidence="11">
    <location>
        <begin position="417"/>
        <end position="595"/>
    </location>
</feature>
<dbReference type="PANTHER" id="PTHR11987:SF53">
    <property type="entry name" value="ALPHA-2,8-SIALYLTRANSFERASE 8F-LIKE"/>
    <property type="match status" value="1"/>
</dbReference>
<keyword evidence="8" id="KW-0333">Golgi apparatus</keyword>
<dbReference type="PANTHER" id="PTHR11987">
    <property type="entry name" value="ALPHA-2,8-SIALYLTRANSFERASE"/>
    <property type="match status" value="1"/>
</dbReference>
<evidence type="ECO:0000256" key="12">
    <source>
        <dbReference type="SAM" id="Phobius"/>
    </source>
</evidence>
<feature type="transmembrane region" description="Helical" evidence="12">
    <location>
        <begin position="16"/>
        <end position="41"/>
    </location>
</feature>
<feature type="compositionally biased region" description="Basic and acidic residues" evidence="11">
    <location>
        <begin position="122"/>
        <end position="161"/>
    </location>
</feature>
<evidence type="ECO:0000256" key="3">
    <source>
        <dbReference type="ARBA" id="ARBA00022676"/>
    </source>
</evidence>
<dbReference type="AlphaFoldDB" id="A0A6P4YCR8"/>
<comment type="subcellular location">
    <subcellularLocation>
        <location evidence="1">Golgi apparatus membrane</location>
        <topology evidence="1">Single-pass type II membrane protein</topology>
    </subcellularLocation>
</comment>
<dbReference type="InterPro" id="IPR050943">
    <property type="entry name" value="Glycosyltr_29_Sialyltrsf"/>
</dbReference>
<comment type="similarity">
    <text evidence="2">Belongs to the glycosyltransferase 29 family.</text>
</comment>
<keyword evidence="13" id="KW-1185">Reference proteome</keyword>
<feature type="region of interest" description="Disordered" evidence="11">
    <location>
        <begin position="71"/>
        <end position="161"/>
    </location>
</feature>
<keyword evidence="3" id="KW-0328">Glycosyltransferase</keyword>
<dbReference type="KEGG" id="bbel:109468408"/>
<dbReference type="GO" id="GO:0003828">
    <property type="term" value="F:alpha-N-acetylneuraminate alpha-2,8-sialyltransferase activity"/>
    <property type="evidence" value="ECO:0007669"/>
    <property type="project" value="TreeGrafter"/>
</dbReference>
<dbReference type="GeneID" id="109468408"/>
<feature type="compositionally biased region" description="Pro residues" evidence="11">
    <location>
        <begin position="98"/>
        <end position="107"/>
    </location>
</feature>
<gene>
    <name evidence="14" type="primary">LOC109468408</name>
</gene>
<evidence type="ECO:0000256" key="1">
    <source>
        <dbReference type="ARBA" id="ARBA00004323"/>
    </source>
</evidence>
<proteinExistence type="inferred from homology"/>
<feature type="compositionally biased region" description="Polar residues" evidence="11">
    <location>
        <begin position="568"/>
        <end position="583"/>
    </location>
</feature>
<evidence type="ECO:0000313" key="14">
    <source>
        <dbReference type="RefSeq" id="XP_019622218.1"/>
    </source>
</evidence>
<dbReference type="Pfam" id="PF00777">
    <property type="entry name" value="Glyco_transf_29"/>
    <property type="match status" value="2"/>
</dbReference>
<dbReference type="Proteomes" id="UP000515135">
    <property type="component" value="Unplaced"/>
</dbReference>